<feature type="region of interest" description="Disordered" evidence="3">
    <location>
        <begin position="1"/>
        <end position="32"/>
    </location>
</feature>
<comment type="similarity">
    <text evidence="1">Belongs to the PPR family. P subfamily.</text>
</comment>
<dbReference type="Pfam" id="PF01535">
    <property type="entry name" value="PPR"/>
    <property type="match status" value="2"/>
</dbReference>
<dbReference type="NCBIfam" id="TIGR00756">
    <property type="entry name" value="PPR"/>
    <property type="match status" value="1"/>
</dbReference>
<dbReference type="EMBL" id="JAEHOE010000197">
    <property type="protein sequence ID" value="KAG2482925.1"/>
    <property type="molecule type" value="Genomic_DNA"/>
</dbReference>
<dbReference type="AlphaFoldDB" id="A0A835XGI4"/>
<keyword evidence="5" id="KW-1185">Reference proteome</keyword>
<dbReference type="PANTHER" id="PTHR47447:SF17">
    <property type="entry name" value="OS12G0638900 PROTEIN"/>
    <property type="match status" value="1"/>
</dbReference>
<gene>
    <name evidence="4" type="ORF">HYH03_018203</name>
</gene>
<sequence>MLARLQPRVAPTRASRPAPASHRSVAPRSRVPVAERTADDYARLLRESSDSEDWPSTLELLTELKVLKLNLEPAALEPAIVSFARGGQWKRAEGLFRELQAAGHAPAGETTTALVAGLAAAEQGQRAAALLDETAAAGGGMGALGPAYNVVVRALARQGQLDESYALITRLMKADVVVDGVTFTSVATCCMNAERTDLAEELLEMRDYL</sequence>
<protein>
    <recommendedName>
        <fullName evidence="6">Pentatricopeptide repeat-containing protein</fullName>
    </recommendedName>
</protein>
<organism evidence="4 5">
    <name type="scientific">Edaphochlamys debaryana</name>
    <dbReference type="NCBI Taxonomy" id="47281"/>
    <lineage>
        <taxon>Eukaryota</taxon>
        <taxon>Viridiplantae</taxon>
        <taxon>Chlorophyta</taxon>
        <taxon>core chlorophytes</taxon>
        <taxon>Chlorophyceae</taxon>
        <taxon>CS clade</taxon>
        <taxon>Chlamydomonadales</taxon>
        <taxon>Chlamydomonadales incertae sedis</taxon>
        <taxon>Edaphochlamys</taxon>
    </lineage>
</organism>
<dbReference type="OrthoDB" id="185373at2759"/>
<dbReference type="InterPro" id="IPR011990">
    <property type="entry name" value="TPR-like_helical_dom_sf"/>
</dbReference>
<comment type="caution">
    <text evidence="4">The sequence shown here is derived from an EMBL/GenBank/DDBJ whole genome shotgun (WGS) entry which is preliminary data.</text>
</comment>
<name>A0A835XGI4_9CHLO</name>
<proteinExistence type="inferred from homology"/>
<evidence type="ECO:0000313" key="4">
    <source>
        <dbReference type="EMBL" id="KAG2482925.1"/>
    </source>
</evidence>
<dbReference type="Gene3D" id="1.25.40.10">
    <property type="entry name" value="Tetratricopeptide repeat domain"/>
    <property type="match status" value="1"/>
</dbReference>
<reference evidence="4" key="1">
    <citation type="journal article" date="2020" name="bioRxiv">
        <title>Comparative genomics of Chlamydomonas.</title>
        <authorList>
            <person name="Craig R.J."/>
            <person name="Hasan A.R."/>
            <person name="Ness R.W."/>
            <person name="Keightley P.D."/>
        </authorList>
    </citation>
    <scope>NUCLEOTIDE SEQUENCE</scope>
    <source>
        <strain evidence="4">CCAP 11/70</strain>
    </source>
</reference>
<evidence type="ECO:0000256" key="1">
    <source>
        <dbReference type="ARBA" id="ARBA00007626"/>
    </source>
</evidence>
<dbReference type="InterPro" id="IPR002885">
    <property type="entry name" value="PPR_rpt"/>
</dbReference>
<keyword evidence="2" id="KW-0677">Repeat</keyword>
<evidence type="ECO:0000256" key="2">
    <source>
        <dbReference type="ARBA" id="ARBA00022737"/>
    </source>
</evidence>
<feature type="compositionally biased region" description="Low complexity" evidence="3">
    <location>
        <begin position="7"/>
        <end position="32"/>
    </location>
</feature>
<dbReference type="Proteomes" id="UP000612055">
    <property type="component" value="Unassembled WGS sequence"/>
</dbReference>
<evidence type="ECO:0000256" key="3">
    <source>
        <dbReference type="SAM" id="MobiDB-lite"/>
    </source>
</evidence>
<evidence type="ECO:0000313" key="5">
    <source>
        <dbReference type="Proteomes" id="UP000612055"/>
    </source>
</evidence>
<dbReference type="PANTHER" id="PTHR47447">
    <property type="entry name" value="OS03G0856100 PROTEIN"/>
    <property type="match status" value="1"/>
</dbReference>
<accession>A0A835XGI4</accession>
<evidence type="ECO:0008006" key="6">
    <source>
        <dbReference type="Google" id="ProtNLM"/>
    </source>
</evidence>